<comment type="similarity">
    <text evidence="1 2">Belongs to the outer membrane factor (OMF) (TC 1.B.17) family.</text>
</comment>
<evidence type="ECO:0000313" key="4">
    <source>
        <dbReference type="Proteomes" id="UP000197153"/>
    </source>
</evidence>
<dbReference type="PANTHER" id="PTHR30203:SF33">
    <property type="entry name" value="BLR4455 PROTEIN"/>
    <property type="match status" value="1"/>
</dbReference>
<evidence type="ECO:0000313" key="3">
    <source>
        <dbReference type="EMBL" id="ASG23480.1"/>
    </source>
</evidence>
<reference evidence="3 4" key="1">
    <citation type="submission" date="2017-06" db="EMBL/GenBank/DDBJ databases">
        <title>Complete genome sequence of Nitrospirillum amazonense strain CBAmC, an endophytic nitrogen-fixing and plant growth-promoting bacterium, isolated from sugarcane.</title>
        <authorList>
            <person name="Schwab S."/>
            <person name="dos Santos Teixeira K.R."/>
            <person name="Simoes Araujo J.L."/>
            <person name="Soares Vidal M."/>
            <person name="Borges de Freitas H.R."/>
            <person name="Rivello Crivelaro A.L."/>
            <person name="Bueno de Camargo Nunes A."/>
            <person name="dos Santos C.M."/>
            <person name="Palmeira da Silva Rosa D."/>
            <person name="da Silva Padilha D."/>
            <person name="da Silva E."/>
            <person name="Araujo Terra L."/>
            <person name="Soares Mendes V."/>
            <person name="Farinelli L."/>
            <person name="Magalhaes Cruz L."/>
            <person name="Baldani J.I."/>
        </authorList>
    </citation>
    <scope>NUCLEOTIDE SEQUENCE [LARGE SCALE GENOMIC DNA]</scope>
    <source>
        <strain evidence="3 4">CBAmC</strain>
    </source>
</reference>
<keyword evidence="2" id="KW-0449">Lipoprotein</keyword>
<dbReference type="KEGG" id="nao:Y958_22025"/>
<dbReference type="EMBL" id="CP022111">
    <property type="protein sequence ID" value="ASG23480.1"/>
    <property type="molecule type" value="Genomic_DNA"/>
</dbReference>
<evidence type="ECO:0000256" key="2">
    <source>
        <dbReference type="RuleBase" id="RU362097"/>
    </source>
</evidence>
<dbReference type="InterPro" id="IPR003423">
    <property type="entry name" value="OMP_efflux"/>
</dbReference>
<evidence type="ECO:0000256" key="1">
    <source>
        <dbReference type="ARBA" id="ARBA00007613"/>
    </source>
</evidence>
<dbReference type="Pfam" id="PF02321">
    <property type="entry name" value="OEP"/>
    <property type="match status" value="2"/>
</dbReference>
<keyword evidence="2" id="KW-0812">Transmembrane</keyword>
<dbReference type="AlphaFoldDB" id="A0A248JY59"/>
<dbReference type="Gene3D" id="1.20.1600.10">
    <property type="entry name" value="Outer membrane efflux proteins (OEP)"/>
    <property type="match status" value="1"/>
</dbReference>
<keyword evidence="2" id="KW-0564">Palmitate</keyword>
<dbReference type="InterPro" id="IPR010131">
    <property type="entry name" value="MdtP/NodT-like"/>
</dbReference>
<gene>
    <name evidence="3" type="ORF">Y958_22025</name>
</gene>
<keyword evidence="2" id="KW-1134">Transmembrane beta strand</keyword>
<name>A0A248JY59_9PROT</name>
<organism evidence="3 4">
    <name type="scientific">Nitrospirillum viridazoti CBAmc</name>
    <dbReference type="NCBI Taxonomy" id="1441467"/>
    <lineage>
        <taxon>Bacteria</taxon>
        <taxon>Pseudomonadati</taxon>
        <taxon>Pseudomonadota</taxon>
        <taxon>Alphaproteobacteria</taxon>
        <taxon>Rhodospirillales</taxon>
        <taxon>Azospirillaceae</taxon>
        <taxon>Nitrospirillum</taxon>
        <taxon>Nitrospirillum viridazoti</taxon>
    </lineage>
</organism>
<dbReference type="Gene3D" id="2.20.200.10">
    <property type="entry name" value="Outer membrane efflux proteins (OEP)"/>
    <property type="match status" value="1"/>
</dbReference>
<dbReference type="PANTHER" id="PTHR30203">
    <property type="entry name" value="OUTER MEMBRANE CATION EFFLUX PROTEIN"/>
    <property type="match status" value="1"/>
</dbReference>
<dbReference type="Proteomes" id="UP000197153">
    <property type="component" value="Chromosome 2"/>
</dbReference>
<dbReference type="SUPFAM" id="SSF56954">
    <property type="entry name" value="Outer membrane efflux proteins (OEP)"/>
    <property type="match status" value="1"/>
</dbReference>
<sequence length="584" mass="62580">MVVGRQMAGPRVIFPDRLAAFVPYHRAVTGVGVPLRPLVAGPIGRRPSSSVTGGFRCEKKGAGSIPISRFHLASLPGSRPAMLRHRSSRSLLSSVAKRPLLALLMAGALTGCTVGPDYERPETPQPAAYRETVTGDAAKDATLRTEIAADWWRQFKSPELDGLIFRVASNNFDVRAAVARIRQAEGTVDEQRSTLFPTVTANAGRTRSQTGGGTTTVSNGNFITRNNISSNYSAKLSASYELDFWGKNRSAFESAKASLNFSRYDKQTVLMTAIATVATDYFQALAYKDRLALARQSLRDAEDVLRGIQARARAGTATDVDVANQVNVVEGERAAIPQYEQNLAQQIDALAVLVGVLPEQLKIEGTTLSGLAEPEVAPNLPSTLLTRRPDVASAEAQLIAANATLRSVIAQQYPSLSLTGSYGYQNESLGDLFNPASKLWSLGTSLSQTVFDAGNLQAQSDVQRARVEELAADYQKAVVTAFSDVEDALAGVRYTRDIRGAQEKATASADVALRGTTGQFQRGTADMVSVLTAQRTLFSAQDSLVQSRLNYLTSIVTLYRVLGGGWSVEQTEAQADTAPAKAGG</sequence>
<protein>
    <submittedName>
        <fullName evidence="3">RND transporter</fullName>
    </submittedName>
</protein>
<proteinExistence type="inferred from homology"/>
<accession>A0A248JY59</accession>
<keyword evidence="4" id="KW-1185">Reference proteome</keyword>
<keyword evidence="2" id="KW-0472">Membrane</keyword>
<dbReference type="GO" id="GO:0005886">
    <property type="term" value="C:plasma membrane"/>
    <property type="evidence" value="ECO:0007669"/>
    <property type="project" value="UniProtKB-SubCell"/>
</dbReference>
<dbReference type="GO" id="GO:0015562">
    <property type="term" value="F:efflux transmembrane transporter activity"/>
    <property type="evidence" value="ECO:0007669"/>
    <property type="project" value="InterPro"/>
</dbReference>
<dbReference type="NCBIfam" id="TIGR01845">
    <property type="entry name" value="outer_NodT"/>
    <property type="match status" value="1"/>
</dbReference>
<comment type="subcellular location">
    <subcellularLocation>
        <location evidence="2">Cell membrane</location>
        <topology evidence="2">Lipid-anchor</topology>
    </subcellularLocation>
</comment>